<comment type="caution">
    <text evidence="2">The sequence shown here is derived from an EMBL/GenBank/DDBJ whole genome shotgun (WGS) entry which is preliminary data.</text>
</comment>
<sequence>MKDGISGGNGQGGRAPTMATFSTFANNSESESAHSDLCRGQAPTAQATSPGTADDLDTIPSADVSVANLHLGESGSTPAMTIVSVGDNAEVQSIRSGARVWLGGIPSATPYEIYP</sequence>
<name>A0A2R5GWW4_9STRA</name>
<dbReference type="Proteomes" id="UP000241890">
    <property type="component" value="Unassembled WGS sequence"/>
</dbReference>
<gene>
    <name evidence="2" type="ORF">FCC1311_115432</name>
</gene>
<feature type="region of interest" description="Disordered" evidence="1">
    <location>
        <begin position="25"/>
        <end position="59"/>
    </location>
</feature>
<dbReference type="EMBL" id="BEYU01000717">
    <property type="protein sequence ID" value="GBG35320.1"/>
    <property type="molecule type" value="Genomic_DNA"/>
</dbReference>
<keyword evidence="3" id="KW-1185">Reference proteome</keyword>
<evidence type="ECO:0000313" key="3">
    <source>
        <dbReference type="Proteomes" id="UP000241890"/>
    </source>
</evidence>
<organism evidence="2 3">
    <name type="scientific">Hondaea fermentalgiana</name>
    <dbReference type="NCBI Taxonomy" id="2315210"/>
    <lineage>
        <taxon>Eukaryota</taxon>
        <taxon>Sar</taxon>
        <taxon>Stramenopiles</taxon>
        <taxon>Bigyra</taxon>
        <taxon>Labyrinthulomycetes</taxon>
        <taxon>Thraustochytrida</taxon>
        <taxon>Thraustochytriidae</taxon>
        <taxon>Hondaea</taxon>
    </lineage>
</organism>
<dbReference type="AlphaFoldDB" id="A0A2R5GWW4"/>
<proteinExistence type="predicted"/>
<dbReference type="InParanoid" id="A0A2R5GWW4"/>
<protein>
    <submittedName>
        <fullName evidence="2">Uncharacterized protein</fullName>
    </submittedName>
</protein>
<evidence type="ECO:0000256" key="1">
    <source>
        <dbReference type="SAM" id="MobiDB-lite"/>
    </source>
</evidence>
<evidence type="ECO:0000313" key="2">
    <source>
        <dbReference type="EMBL" id="GBG35320.1"/>
    </source>
</evidence>
<accession>A0A2R5GWW4</accession>
<reference evidence="2 3" key="1">
    <citation type="submission" date="2017-12" db="EMBL/GenBank/DDBJ databases">
        <title>Sequencing, de novo assembly and annotation of complete genome of a new Thraustochytrid species, strain FCC1311.</title>
        <authorList>
            <person name="Sedici K."/>
            <person name="Godart F."/>
            <person name="Aiese Cigliano R."/>
            <person name="Sanseverino W."/>
            <person name="Barakat M."/>
            <person name="Ortet P."/>
            <person name="Marechal E."/>
            <person name="Cagnac O."/>
            <person name="Amato A."/>
        </authorList>
    </citation>
    <scope>NUCLEOTIDE SEQUENCE [LARGE SCALE GENOMIC DNA]</scope>
</reference>